<dbReference type="OrthoDB" id="332011at2759"/>
<sequence length="79" mass="8796">CGFISLPNLRVLRLHFVEVSPNMKLHDLGGLLRGCPHLESLAVHTDSDEDQMILLNRLLLQAFQQLPKVGGDELLHEGS</sequence>
<name>A0A2C6KFL6_9APIC</name>
<keyword evidence="2" id="KW-1185">Reference proteome</keyword>
<evidence type="ECO:0000313" key="2">
    <source>
        <dbReference type="Proteomes" id="UP000221165"/>
    </source>
</evidence>
<feature type="non-terminal residue" evidence="1">
    <location>
        <position position="1"/>
    </location>
</feature>
<proteinExistence type="predicted"/>
<feature type="non-terminal residue" evidence="1">
    <location>
        <position position="79"/>
    </location>
</feature>
<dbReference type="EMBL" id="MIGC01009254">
    <property type="protein sequence ID" value="PHJ15183.1"/>
    <property type="molecule type" value="Genomic_DNA"/>
</dbReference>
<organism evidence="1 2">
    <name type="scientific">Cystoisospora suis</name>
    <dbReference type="NCBI Taxonomy" id="483139"/>
    <lineage>
        <taxon>Eukaryota</taxon>
        <taxon>Sar</taxon>
        <taxon>Alveolata</taxon>
        <taxon>Apicomplexa</taxon>
        <taxon>Conoidasida</taxon>
        <taxon>Coccidia</taxon>
        <taxon>Eucoccidiorida</taxon>
        <taxon>Eimeriorina</taxon>
        <taxon>Sarcocystidae</taxon>
        <taxon>Cystoisospora</taxon>
    </lineage>
</organism>
<dbReference type="AlphaFoldDB" id="A0A2C6KFL6"/>
<gene>
    <name evidence="1" type="ORF">CSUI_011007</name>
</gene>
<dbReference type="RefSeq" id="XP_067916917.1">
    <property type="nucleotide sequence ID" value="XM_068071108.1"/>
</dbReference>
<reference evidence="1 2" key="1">
    <citation type="journal article" date="2017" name="Int. J. Parasitol.">
        <title>The genome of the protozoan parasite Cystoisospora suis and a reverse vaccinology approach to identify vaccine candidates.</title>
        <authorList>
            <person name="Palmieri N."/>
            <person name="Shrestha A."/>
            <person name="Ruttkowski B."/>
            <person name="Beck T."/>
            <person name="Vogl C."/>
            <person name="Tomley F."/>
            <person name="Blake D.P."/>
            <person name="Joachim A."/>
        </authorList>
    </citation>
    <scope>NUCLEOTIDE SEQUENCE [LARGE SCALE GENOMIC DNA]</scope>
    <source>
        <strain evidence="1 2">Wien I</strain>
    </source>
</reference>
<comment type="caution">
    <text evidence="1">The sequence shown here is derived from an EMBL/GenBank/DDBJ whole genome shotgun (WGS) entry which is preliminary data.</text>
</comment>
<accession>A0A2C6KFL6</accession>
<evidence type="ECO:0000313" key="1">
    <source>
        <dbReference type="EMBL" id="PHJ15183.1"/>
    </source>
</evidence>
<protein>
    <submittedName>
        <fullName evidence="1">Uncharacterized protein</fullName>
    </submittedName>
</protein>
<dbReference type="Proteomes" id="UP000221165">
    <property type="component" value="Unassembled WGS sequence"/>
</dbReference>
<dbReference type="VEuPathDB" id="ToxoDB:CSUI_011007"/>
<dbReference type="GeneID" id="94434319"/>